<evidence type="ECO:0000313" key="6">
    <source>
        <dbReference type="EMBL" id="KAJ8309186.1"/>
    </source>
</evidence>
<comment type="subcellular location">
    <subcellularLocation>
        <location evidence="1">Nucleus</location>
    </subcellularLocation>
</comment>
<evidence type="ECO:0000256" key="2">
    <source>
        <dbReference type="ARBA" id="ARBA00006076"/>
    </source>
</evidence>
<name>A0ABQ9EVH8_TEGGR</name>
<accession>A0ABQ9EVH8</accession>
<dbReference type="InterPro" id="IPR005011">
    <property type="entry name" value="SNU66/SART1"/>
</dbReference>
<feature type="coiled-coil region" evidence="4">
    <location>
        <begin position="31"/>
        <end position="101"/>
    </location>
</feature>
<evidence type="ECO:0000256" key="3">
    <source>
        <dbReference type="ARBA" id="ARBA00023242"/>
    </source>
</evidence>
<dbReference type="EMBL" id="JARBDR010000657">
    <property type="protein sequence ID" value="KAJ8309186.1"/>
    <property type="molecule type" value="Genomic_DNA"/>
</dbReference>
<keyword evidence="4" id="KW-0175">Coiled coil</keyword>
<reference evidence="6 7" key="1">
    <citation type="submission" date="2022-12" db="EMBL/GenBank/DDBJ databases">
        <title>Chromosome-level genome of Tegillarca granosa.</title>
        <authorList>
            <person name="Kim J."/>
        </authorList>
    </citation>
    <scope>NUCLEOTIDE SEQUENCE [LARGE SCALE GENOMIC DNA]</scope>
    <source>
        <strain evidence="6">Teg-2019</strain>
        <tissue evidence="6">Adductor muscle</tissue>
    </source>
</reference>
<comment type="caution">
    <text evidence="6">The sequence shown here is derived from an EMBL/GenBank/DDBJ whole genome shotgun (WGS) entry which is preliminary data.</text>
</comment>
<keyword evidence="7" id="KW-1185">Reference proteome</keyword>
<protein>
    <recommendedName>
        <fullName evidence="8">U4/U6.U5 tri-snRNP-associated protein 1</fullName>
    </recommendedName>
</protein>
<evidence type="ECO:0000256" key="4">
    <source>
        <dbReference type="SAM" id="Coils"/>
    </source>
</evidence>
<dbReference type="Proteomes" id="UP001217089">
    <property type="component" value="Unassembled WGS sequence"/>
</dbReference>
<keyword evidence="3" id="KW-0539">Nucleus</keyword>
<evidence type="ECO:0000313" key="7">
    <source>
        <dbReference type="Proteomes" id="UP001217089"/>
    </source>
</evidence>
<dbReference type="PANTHER" id="PTHR14152">
    <property type="entry name" value="SQUAMOUS CELL CARCINOMA ANTIGEN RECOGNISED BY CYTOTOXIC T LYMPHOCYTES"/>
    <property type="match status" value="1"/>
</dbReference>
<dbReference type="PANTHER" id="PTHR14152:SF5">
    <property type="entry name" value="U4_U6.U5 TRI-SNRNP-ASSOCIATED PROTEIN 1"/>
    <property type="match status" value="1"/>
</dbReference>
<feature type="region of interest" description="Disordered" evidence="5">
    <location>
        <begin position="298"/>
        <end position="318"/>
    </location>
</feature>
<evidence type="ECO:0008006" key="8">
    <source>
        <dbReference type="Google" id="ProtNLM"/>
    </source>
</evidence>
<evidence type="ECO:0000256" key="1">
    <source>
        <dbReference type="ARBA" id="ARBA00004123"/>
    </source>
</evidence>
<evidence type="ECO:0000256" key="5">
    <source>
        <dbReference type="SAM" id="MobiDB-lite"/>
    </source>
</evidence>
<feature type="coiled-coil region" evidence="4">
    <location>
        <begin position="415"/>
        <end position="449"/>
    </location>
</feature>
<organism evidence="6 7">
    <name type="scientific">Tegillarca granosa</name>
    <name type="common">Malaysian cockle</name>
    <name type="synonym">Anadara granosa</name>
    <dbReference type="NCBI Taxonomy" id="220873"/>
    <lineage>
        <taxon>Eukaryota</taxon>
        <taxon>Metazoa</taxon>
        <taxon>Spiralia</taxon>
        <taxon>Lophotrochozoa</taxon>
        <taxon>Mollusca</taxon>
        <taxon>Bivalvia</taxon>
        <taxon>Autobranchia</taxon>
        <taxon>Pteriomorphia</taxon>
        <taxon>Arcoida</taxon>
        <taxon>Arcoidea</taxon>
        <taxon>Arcidae</taxon>
        <taxon>Tegillarca</taxon>
    </lineage>
</organism>
<gene>
    <name evidence="6" type="ORF">KUTeg_014060</name>
</gene>
<comment type="similarity">
    <text evidence="2">Belongs to the SNU66/SART1 family.</text>
</comment>
<feature type="compositionally biased region" description="Polar residues" evidence="5">
    <location>
        <begin position="298"/>
        <end position="308"/>
    </location>
</feature>
<sequence length="645" mass="74129">MVEIYHLVLKPQKKEGEPSSNQEDVHVPAVNLAEKKRTEKLQEKLERAKEKRSIATKLQKVKTLGESDSDEEDTAAWVRKNRRIQREKTMAEKRAKMLEEMDAEFGIGNLVEEEFHDKRKVEHDLTSFNEGKNYILTLQDKGILDDDIDDTLVNVNIIDNEKAKLNVENKKKKPDYNPYDDAEVDEYGMMKMRNVLDKYDEEIDGTKKSSFELGSGGKYDTAPERQMEKIREQLRQQSHMLSAASLTLANEYYTPEEMVCNIIIVIQITRGRGTYVDPSEDGFPLEKATFDYNHGQTFEYNHGQNSSNADRDDDDMEIDEDMEDRPDIDLTGVPVVEDEANQELQAALEKTRKMKQKKDKNTVNKIAKAILSEQKSPEMESPTKETKGLNIVLNSTSEFCRALGDIPTYGQAGNRDEEKEELMDFERELMEERRRREEEEEQMSGWNRVEIDERPVDIASEETAVLDDEPIANQGVGAALELAKKKGKCFVVSSLTSDLDEKYRKRSDRYSSGIITDFREKEGYKPDVKLEYVDDSGRSLNAKEAFRQLSHRFHGKGSGKRKTEKRNKKLEEEQLMKMMSSTDTPLNTLNLLKDKQKAEKSPFVILTGNKGLATQDVQFRYNCITKLILYLFLGTPLLSQTEKIV</sequence>
<proteinExistence type="inferred from homology"/>
<dbReference type="Pfam" id="PF03343">
    <property type="entry name" value="SART-1"/>
    <property type="match status" value="2"/>
</dbReference>